<dbReference type="Gene3D" id="3.40.50.300">
    <property type="entry name" value="P-loop containing nucleotide triphosphate hydrolases"/>
    <property type="match status" value="1"/>
</dbReference>
<evidence type="ECO:0000313" key="2">
    <source>
        <dbReference type="Proteomes" id="UP000199344"/>
    </source>
</evidence>
<evidence type="ECO:0008006" key="3">
    <source>
        <dbReference type="Google" id="ProtNLM"/>
    </source>
</evidence>
<dbReference type="AlphaFoldDB" id="A0A1G7CSE1"/>
<name>A0A1G7CSE1_9RHOB</name>
<organism evidence="1 2">
    <name type="scientific">Paracoccus isoporae</name>
    <dbReference type="NCBI Taxonomy" id="591205"/>
    <lineage>
        <taxon>Bacteria</taxon>
        <taxon>Pseudomonadati</taxon>
        <taxon>Pseudomonadota</taxon>
        <taxon>Alphaproteobacteria</taxon>
        <taxon>Rhodobacterales</taxon>
        <taxon>Paracoccaceae</taxon>
        <taxon>Paracoccus</taxon>
    </lineage>
</organism>
<dbReference type="InterPro" id="IPR027417">
    <property type="entry name" value="P-loop_NTPase"/>
</dbReference>
<keyword evidence="2" id="KW-1185">Reference proteome</keyword>
<sequence>MILAQARSGSTFLREALNDQPEIVCHGEVFSRVWISRMEPQAGAEPAPAEEIRRIMPERDADPLRFLQDHIYAFPGQITGFKVIYEDFFHDGLSEILADHARTRGLRIYHLRRLNPVAALASRMRMARYQLSHSDAPGAQQDPNTVGKLKMEPAALARYTSWQNDLASRVDALFPDAMQIRYETLAQDFPRILADLGLPDRRAFGSALRKMTPQNLEDAIENYGDVAAYDHPAQPIWN</sequence>
<dbReference type="STRING" id="591205.SAMN05421538_106192"/>
<evidence type="ECO:0000313" key="1">
    <source>
        <dbReference type="EMBL" id="SDE42141.1"/>
    </source>
</evidence>
<protein>
    <recommendedName>
        <fullName evidence="3">LPS sulfotransferase NodH</fullName>
    </recommendedName>
</protein>
<accession>A0A1G7CSE1</accession>
<dbReference type="SUPFAM" id="SSF52540">
    <property type="entry name" value="P-loop containing nucleoside triphosphate hydrolases"/>
    <property type="match status" value="1"/>
</dbReference>
<dbReference type="EMBL" id="FNAH01000006">
    <property type="protein sequence ID" value="SDE42141.1"/>
    <property type="molecule type" value="Genomic_DNA"/>
</dbReference>
<reference evidence="1 2" key="1">
    <citation type="submission" date="2016-10" db="EMBL/GenBank/DDBJ databases">
        <authorList>
            <person name="de Groot N.N."/>
        </authorList>
    </citation>
    <scope>NUCLEOTIDE SEQUENCE [LARGE SCALE GENOMIC DNA]</scope>
    <source>
        <strain evidence="1 2">DSM 22220</strain>
    </source>
</reference>
<dbReference type="Proteomes" id="UP000199344">
    <property type="component" value="Unassembled WGS sequence"/>
</dbReference>
<gene>
    <name evidence="1" type="ORF">SAMN05421538_106192</name>
</gene>
<proteinExistence type="predicted"/>